<reference evidence="9 10" key="1">
    <citation type="submission" date="2024-11" db="EMBL/GenBank/DDBJ databases">
        <title>Adaptive evolution of stress response genes in parasites aligns with host niche diversity.</title>
        <authorList>
            <person name="Hahn C."/>
            <person name="Resl P."/>
        </authorList>
    </citation>
    <scope>NUCLEOTIDE SEQUENCE [LARGE SCALE GENOMIC DNA]</scope>
    <source>
        <strain evidence="9">EGGRZ-B1_66</strain>
        <tissue evidence="9">Body</tissue>
    </source>
</reference>
<dbReference type="Pfam" id="PF04084">
    <property type="entry name" value="RecA-like_ORC2"/>
    <property type="match status" value="1"/>
</dbReference>
<feature type="domain" description="Origin recognition complex subunit 2 RecA-like" evidence="7">
    <location>
        <begin position="37"/>
        <end position="86"/>
    </location>
</feature>
<dbReference type="InterPro" id="IPR007220">
    <property type="entry name" value="ORC2"/>
</dbReference>
<evidence type="ECO:0000256" key="1">
    <source>
        <dbReference type="ARBA" id="ARBA00004123"/>
    </source>
</evidence>
<evidence type="ECO:0000313" key="10">
    <source>
        <dbReference type="Proteomes" id="UP001626550"/>
    </source>
</evidence>
<dbReference type="GO" id="GO:0003688">
    <property type="term" value="F:DNA replication origin binding"/>
    <property type="evidence" value="ECO:0007669"/>
    <property type="project" value="UniProtKB-UniRule"/>
</dbReference>
<comment type="caution">
    <text evidence="9">The sequence shown here is derived from an EMBL/GenBank/DDBJ whole genome shotgun (WGS) entry which is preliminary data.</text>
</comment>
<gene>
    <name evidence="9" type="primary">ORC2_2</name>
    <name evidence="9" type="ORF">Ciccas_009856</name>
</gene>
<protein>
    <recommendedName>
        <fullName evidence="3 6">Origin recognition complex subunit 2</fullName>
    </recommendedName>
</protein>
<comment type="function">
    <text evidence="6">Component of the origin recognition complex (ORC) that binds origins of replication. DNA-binding is ATP-dependent. ORC is required to assemble the pre-replication complex necessary to initiate DNA replication.</text>
</comment>
<evidence type="ECO:0000256" key="5">
    <source>
        <dbReference type="ARBA" id="ARBA00023242"/>
    </source>
</evidence>
<feature type="domain" description="Origin recognition complex subunit 2 winged-helix" evidence="8">
    <location>
        <begin position="188"/>
        <end position="236"/>
    </location>
</feature>
<dbReference type="Proteomes" id="UP001626550">
    <property type="component" value="Unassembled WGS sequence"/>
</dbReference>
<dbReference type="GO" id="GO:0006260">
    <property type="term" value="P:DNA replication"/>
    <property type="evidence" value="ECO:0007669"/>
    <property type="project" value="UniProtKB-UniRule"/>
</dbReference>
<dbReference type="PANTHER" id="PTHR14052:SF0">
    <property type="entry name" value="ORIGIN RECOGNITION COMPLEX SUBUNIT 2"/>
    <property type="match status" value="1"/>
</dbReference>
<dbReference type="GO" id="GO:0005664">
    <property type="term" value="C:nuclear origin of replication recognition complex"/>
    <property type="evidence" value="ECO:0007669"/>
    <property type="project" value="UniProtKB-UniRule"/>
</dbReference>
<comment type="similarity">
    <text evidence="2 6">Belongs to the ORC2 family.</text>
</comment>
<dbReference type="InterPro" id="IPR056772">
    <property type="entry name" value="RecA-like_ORC2"/>
</dbReference>
<comment type="subcellular location">
    <subcellularLocation>
        <location evidence="1 6">Nucleus</location>
    </subcellularLocation>
</comment>
<evidence type="ECO:0000256" key="4">
    <source>
        <dbReference type="ARBA" id="ARBA00022705"/>
    </source>
</evidence>
<evidence type="ECO:0000313" key="9">
    <source>
        <dbReference type="EMBL" id="KAL3311562.1"/>
    </source>
</evidence>
<comment type="subunit">
    <text evidence="6">Component of the origin recognition complex (ORC).</text>
</comment>
<accession>A0ABD2PXN6</accession>
<dbReference type="EMBL" id="JBJKFK010002141">
    <property type="protein sequence ID" value="KAL3311562.1"/>
    <property type="molecule type" value="Genomic_DNA"/>
</dbReference>
<dbReference type="AlphaFoldDB" id="A0ABD2PXN6"/>
<keyword evidence="5 6" id="KW-0539">Nucleus</keyword>
<keyword evidence="4 6" id="KW-0235">DNA replication</keyword>
<dbReference type="PANTHER" id="PTHR14052">
    <property type="entry name" value="ORIGIN RECOGNITION COMPLEX SUBUNIT 2"/>
    <property type="match status" value="1"/>
</dbReference>
<evidence type="ECO:0000259" key="8">
    <source>
        <dbReference type="Pfam" id="PF24882"/>
    </source>
</evidence>
<name>A0ABD2PXN6_9PLAT</name>
<evidence type="ECO:0000259" key="7">
    <source>
        <dbReference type="Pfam" id="PF04084"/>
    </source>
</evidence>
<organism evidence="9 10">
    <name type="scientific">Cichlidogyrus casuarinus</name>
    <dbReference type="NCBI Taxonomy" id="1844966"/>
    <lineage>
        <taxon>Eukaryota</taxon>
        <taxon>Metazoa</taxon>
        <taxon>Spiralia</taxon>
        <taxon>Lophotrochozoa</taxon>
        <taxon>Platyhelminthes</taxon>
        <taxon>Monogenea</taxon>
        <taxon>Monopisthocotylea</taxon>
        <taxon>Dactylogyridea</taxon>
        <taxon>Ancyrocephalidae</taxon>
        <taxon>Cichlidogyrus</taxon>
    </lineage>
</organism>
<proteinExistence type="inferred from homology"/>
<evidence type="ECO:0000256" key="6">
    <source>
        <dbReference type="RuleBase" id="RU368084"/>
    </source>
</evidence>
<dbReference type="Pfam" id="PF24882">
    <property type="entry name" value="WHD_ORC2"/>
    <property type="match status" value="1"/>
</dbReference>
<evidence type="ECO:0000256" key="2">
    <source>
        <dbReference type="ARBA" id="ARBA00007421"/>
    </source>
</evidence>
<evidence type="ECO:0000256" key="3">
    <source>
        <dbReference type="ARBA" id="ARBA00019080"/>
    </source>
</evidence>
<keyword evidence="10" id="KW-1185">Reference proteome</keyword>
<feature type="non-terminal residue" evidence="9">
    <location>
        <position position="236"/>
    </location>
</feature>
<dbReference type="InterPro" id="IPR056773">
    <property type="entry name" value="WHD_ORC2"/>
</dbReference>
<sequence>MKMLKGFHCIEVPAYKHSISIKHLVSTLVSEFLIAQQLEDVPDVFILIHSLDGPNFRSCVAQEAIQKLKTPKIHFLVSIDHCNSILSKFFARQIDRLVSSLASFSDFKWIYRPVLTLQAYYNHECSFEESEFLQKVLTGISSTRIEDGETSLSGPLASLKQVMNSLTQNARQIFKLIVEYQLQETESTSEEMPIETLYWKCRDAFLASNEATFRSQLTEYKDHKLIRIRKAGDGNE</sequence>